<organism evidence="1 2">
    <name type="scientific">Rhypophila decipiens</name>
    <dbReference type="NCBI Taxonomy" id="261697"/>
    <lineage>
        <taxon>Eukaryota</taxon>
        <taxon>Fungi</taxon>
        <taxon>Dikarya</taxon>
        <taxon>Ascomycota</taxon>
        <taxon>Pezizomycotina</taxon>
        <taxon>Sordariomycetes</taxon>
        <taxon>Sordariomycetidae</taxon>
        <taxon>Sordariales</taxon>
        <taxon>Naviculisporaceae</taxon>
        <taxon>Rhypophila</taxon>
    </lineage>
</organism>
<dbReference type="EMBL" id="MU858260">
    <property type="protein sequence ID" value="KAK4208048.1"/>
    <property type="molecule type" value="Genomic_DNA"/>
</dbReference>
<name>A0AAN6XWQ0_9PEZI</name>
<dbReference type="AlphaFoldDB" id="A0AAN6XWQ0"/>
<feature type="non-terminal residue" evidence="1">
    <location>
        <position position="1"/>
    </location>
</feature>
<comment type="caution">
    <text evidence="1">The sequence shown here is derived from an EMBL/GenBank/DDBJ whole genome shotgun (WGS) entry which is preliminary data.</text>
</comment>
<protein>
    <submittedName>
        <fullName evidence="1">Uncharacterized protein</fullName>
    </submittedName>
</protein>
<evidence type="ECO:0000313" key="2">
    <source>
        <dbReference type="Proteomes" id="UP001301769"/>
    </source>
</evidence>
<gene>
    <name evidence="1" type="ORF">QBC37DRAFT_246762</name>
</gene>
<keyword evidence="2" id="KW-1185">Reference proteome</keyword>
<reference evidence="1" key="2">
    <citation type="submission" date="2023-05" db="EMBL/GenBank/DDBJ databases">
        <authorList>
            <consortium name="Lawrence Berkeley National Laboratory"/>
            <person name="Steindorff A."/>
            <person name="Hensen N."/>
            <person name="Bonometti L."/>
            <person name="Westerberg I."/>
            <person name="Brannstrom I.O."/>
            <person name="Guillou S."/>
            <person name="Cros-Aarteil S."/>
            <person name="Calhoun S."/>
            <person name="Haridas S."/>
            <person name="Kuo A."/>
            <person name="Mondo S."/>
            <person name="Pangilinan J."/>
            <person name="Riley R."/>
            <person name="Labutti K."/>
            <person name="Andreopoulos B."/>
            <person name="Lipzen A."/>
            <person name="Chen C."/>
            <person name="Yanf M."/>
            <person name="Daum C."/>
            <person name="Ng V."/>
            <person name="Clum A."/>
            <person name="Ohm R."/>
            <person name="Martin F."/>
            <person name="Silar P."/>
            <person name="Natvig D."/>
            <person name="Lalanne C."/>
            <person name="Gautier V."/>
            <person name="Ament-Velasquez S.L."/>
            <person name="Kruys A."/>
            <person name="Hutchinson M.I."/>
            <person name="Powell A.J."/>
            <person name="Barry K."/>
            <person name="Miller A.N."/>
            <person name="Grigoriev I.V."/>
            <person name="Debuchy R."/>
            <person name="Gladieux P."/>
            <person name="Thoren M.H."/>
            <person name="Johannesson H."/>
        </authorList>
    </citation>
    <scope>NUCLEOTIDE SEQUENCE</scope>
    <source>
        <strain evidence="1">PSN293</strain>
    </source>
</reference>
<dbReference type="Proteomes" id="UP001301769">
    <property type="component" value="Unassembled WGS sequence"/>
</dbReference>
<sequence>LVLTAGLLAVILYYENTVVLPSESAGFESFMSGQSFEVRVLFTALGTGITLFWDDYFSFISSTIIHTHIQPCHYSNHLLQVSPPAHIFDLKSIYHTMFRTRDISSLSIALATFLAKFTPILLSNIPFRNTITWEMHEVCTWMAVGVLSYMVIVL</sequence>
<proteinExistence type="predicted"/>
<evidence type="ECO:0000313" key="1">
    <source>
        <dbReference type="EMBL" id="KAK4208048.1"/>
    </source>
</evidence>
<accession>A0AAN6XWQ0</accession>
<reference evidence="1" key="1">
    <citation type="journal article" date="2023" name="Mol. Phylogenet. Evol.">
        <title>Genome-scale phylogeny and comparative genomics of the fungal order Sordariales.</title>
        <authorList>
            <person name="Hensen N."/>
            <person name="Bonometti L."/>
            <person name="Westerberg I."/>
            <person name="Brannstrom I.O."/>
            <person name="Guillou S."/>
            <person name="Cros-Aarteil S."/>
            <person name="Calhoun S."/>
            <person name="Haridas S."/>
            <person name="Kuo A."/>
            <person name="Mondo S."/>
            <person name="Pangilinan J."/>
            <person name="Riley R."/>
            <person name="LaButti K."/>
            <person name="Andreopoulos B."/>
            <person name="Lipzen A."/>
            <person name="Chen C."/>
            <person name="Yan M."/>
            <person name="Daum C."/>
            <person name="Ng V."/>
            <person name="Clum A."/>
            <person name="Steindorff A."/>
            <person name="Ohm R.A."/>
            <person name="Martin F."/>
            <person name="Silar P."/>
            <person name="Natvig D.O."/>
            <person name="Lalanne C."/>
            <person name="Gautier V."/>
            <person name="Ament-Velasquez S.L."/>
            <person name="Kruys A."/>
            <person name="Hutchinson M.I."/>
            <person name="Powell A.J."/>
            <person name="Barry K."/>
            <person name="Miller A.N."/>
            <person name="Grigoriev I.V."/>
            <person name="Debuchy R."/>
            <person name="Gladieux P."/>
            <person name="Hiltunen Thoren M."/>
            <person name="Johannesson H."/>
        </authorList>
    </citation>
    <scope>NUCLEOTIDE SEQUENCE</scope>
    <source>
        <strain evidence="1">PSN293</strain>
    </source>
</reference>
<feature type="non-terminal residue" evidence="1">
    <location>
        <position position="154"/>
    </location>
</feature>